<organism evidence="1 2">
    <name type="scientific">Hoeflea prorocentri</name>
    <dbReference type="NCBI Taxonomy" id="1922333"/>
    <lineage>
        <taxon>Bacteria</taxon>
        <taxon>Pseudomonadati</taxon>
        <taxon>Pseudomonadota</taxon>
        <taxon>Alphaproteobacteria</taxon>
        <taxon>Hyphomicrobiales</taxon>
        <taxon>Rhizobiaceae</taxon>
        <taxon>Hoeflea</taxon>
    </lineage>
</organism>
<dbReference type="EMBL" id="JAPJZI010000002">
    <property type="protein sequence ID" value="MDA5401272.1"/>
    <property type="molecule type" value="Genomic_DNA"/>
</dbReference>
<dbReference type="AlphaFoldDB" id="A0A9X3ZJ09"/>
<reference evidence="1" key="1">
    <citation type="submission" date="2022-11" db="EMBL/GenBank/DDBJ databases">
        <title>Draft genome sequence of Hoeflea poritis E7-10 and Hoeflea prorocentri PM5-8, separated from scleractinian coral Porites lutea and marine dinoflagellate.</title>
        <authorList>
            <person name="Zhang G."/>
            <person name="Wei Q."/>
            <person name="Cai L."/>
        </authorList>
    </citation>
    <scope>NUCLEOTIDE SEQUENCE</scope>
    <source>
        <strain evidence="1">PM5-8</strain>
    </source>
</reference>
<gene>
    <name evidence="1" type="ORF">OQ273_22055</name>
</gene>
<sequence>MSSLNRVKTAVREVLFAFKGLFSFLLYLLPDYFSNCYFAKRALWISSTVGSGHGLFKVEFMSERYFSYELTNEILSAGDMARFYKRTRLKPPARRRFSESDIREILLLCGSAASTLFPVSTWTSFNRFTSSIRYRHHRKKNFARFAKSMRSVFSINDEEEVELLFRSHLRMTHRRRHMLMVDILAQRRNPKIDFSGADLLRDALKAGKGAIVWAFQFEYQALAGKRALREQGFEPLQVSVDSHGFSDTAFGNATINRLLRSAENKYLKQRVVFDRSHGASVMGKIISLLEQGELIILTNNVYAGNMFVEMPFGEAGYVSMPTSPLSIATRRNTPIFSMSILETEPLRRMEATVEPLNGNRHAIPEDGTDKRDYARMARLALDARDHLFRQCQRAPDQFLVAENLAASRFE</sequence>
<proteinExistence type="predicted"/>
<evidence type="ECO:0000313" key="2">
    <source>
        <dbReference type="Proteomes" id="UP001151234"/>
    </source>
</evidence>
<protein>
    <submittedName>
        <fullName evidence="1">Uncharacterized protein</fullName>
    </submittedName>
</protein>
<accession>A0A9X3ZJ09</accession>
<keyword evidence="2" id="KW-1185">Reference proteome</keyword>
<dbReference type="RefSeq" id="WP_271292127.1">
    <property type="nucleotide sequence ID" value="NZ_JAPJZI010000002.1"/>
</dbReference>
<comment type="caution">
    <text evidence="1">The sequence shown here is derived from an EMBL/GenBank/DDBJ whole genome shotgun (WGS) entry which is preliminary data.</text>
</comment>
<dbReference type="Proteomes" id="UP001151234">
    <property type="component" value="Unassembled WGS sequence"/>
</dbReference>
<name>A0A9X3ZJ09_9HYPH</name>
<evidence type="ECO:0000313" key="1">
    <source>
        <dbReference type="EMBL" id="MDA5401272.1"/>
    </source>
</evidence>